<dbReference type="Gene3D" id="1.10.10.10">
    <property type="entry name" value="Winged helix-like DNA-binding domain superfamily/Winged helix DNA-binding domain"/>
    <property type="match status" value="1"/>
</dbReference>
<dbReference type="InterPro" id="IPR050661">
    <property type="entry name" value="BglG_antiterminators"/>
</dbReference>
<dbReference type="EMBL" id="DAAIHR010000008">
    <property type="protein sequence ID" value="HAB8398631.1"/>
    <property type="molecule type" value="Genomic_DNA"/>
</dbReference>
<dbReference type="InterPro" id="IPR011608">
    <property type="entry name" value="PRD"/>
</dbReference>
<reference evidence="4" key="3">
    <citation type="submission" date="2020-01" db="EMBL/GenBank/DDBJ databases">
        <authorList>
            <consortium name="NCBI Pathogen Detection Project"/>
        </authorList>
    </citation>
    <scope>NUCLEOTIDE SEQUENCE</scope>
    <source>
        <strain evidence="4">CFIAFB20130012</strain>
    </source>
</reference>
<comment type="caution">
    <text evidence="4">The sequence shown here is derived from an EMBL/GenBank/DDBJ whole genome shotgun (WGS) entry which is preliminary data.</text>
</comment>
<dbReference type="AlphaFoldDB" id="A0A7U7ME67"/>
<dbReference type="PROSITE" id="PS51094">
    <property type="entry name" value="PTS_EIIA_TYPE_2"/>
    <property type="match status" value="1"/>
</dbReference>
<dbReference type="CDD" id="cd00211">
    <property type="entry name" value="PTS_IIA_fru"/>
    <property type="match status" value="1"/>
</dbReference>
<dbReference type="PANTHER" id="PTHR30185">
    <property type="entry name" value="CRYPTIC BETA-GLUCOSIDE BGL OPERON ANTITERMINATOR"/>
    <property type="match status" value="1"/>
</dbReference>
<dbReference type="PROSITE" id="PS51372">
    <property type="entry name" value="PRD_2"/>
    <property type="match status" value="1"/>
</dbReference>
<dbReference type="Pfam" id="PF00359">
    <property type="entry name" value="PTS_EIIA_2"/>
    <property type="match status" value="1"/>
</dbReference>
<feature type="domain" description="PTS EIIA type-2" evidence="2">
    <location>
        <begin position="494"/>
        <end position="633"/>
    </location>
</feature>
<reference evidence="5 6" key="2">
    <citation type="submission" date="2018-04" db="EMBL/GenBank/DDBJ databases">
        <title>Genome Analysis of a Prevalent Clone of Listeria monocytogenes Sequence Type 87 in China.</title>
        <authorList>
            <person name="Wang Y."/>
        </authorList>
    </citation>
    <scope>NUCLEOTIDE SEQUENCE [LARGE SCALE GENOMIC DNA]</scope>
    <source>
        <strain evidence="5 6">ICDC_LM1523</strain>
    </source>
</reference>
<evidence type="ECO:0000313" key="5">
    <source>
        <dbReference type="EMBL" id="KAA9450703.1"/>
    </source>
</evidence>
<reference evidence="4 7" key="1">
    <citation type="journal article" date="2018" name="Genome Biol.">
        <title>SKESA: strategic k-mer extension for scrupulous assemblies.</title>
        <authorList>
            <person name="Souvorov A."/>
            <person name="Agarwala R."/>
            <person name="Lipman D.J."/>
        </authorList>
    </citation>
    <scope>NUCLEOTIDE SEQUENCE [LARGE SCALE GENOMIC DNA]</scope>
    <source>
        <strain evidence="4 7">CFIAFB20130012</strain>
    </source>
</reference>
<dbReference type="SUPFAM" id="SSF63520">
    <property type="entry name" value="PTS-regulatory domain, PRD"/>
    <property type="match status" value="1"/>
</dbReference>
<dbReference type="InterPro" id="IPR036634">
    <property type="entry name" value="PRD_sf"/>
</dbReference>
<dbReference type="Proteomes" id="UP000840197">
    <property type="component" value="Unassembled WGS sequence"/>
</dbReference>
<evidence type="ECO:0000313" key="4">
    <source>
        <dbReference type="EMBL" id="HAB8398631.1"/>
    </source>
</evidence>
<dbReference type="Pfam" id="PF00874">
    <property type="entry name" value="PRD"/>
    <property type="match status" value="1"/>
</dbReference>
<dbReference type="InterPro" id="IPR016152">
    <property type="entry name" value="PTrfase/Anion_transptr"/>
</dbReference>
<evidence type="ECO:0000313" key="6">
    <source>
        <dbReference type="Proteomes" id="UP000460224"/>
    </source>
</evidence>
<organism evidence="4 7">
    <name type="scientific">Listeria monocytogenes</name>
    <dbReference type="NCBI Taxonomy" id="1639"/>
    <lineage>
        <taxon>Bacteria</taxon>
        <taxon>Bacillati</taxon>
        <taxon>Bacillota</taxon>
        <taxon>Bacilli</taxon>
        <taxon>Bacillales</taxon>
        <taxon>Listeriaceae</taxon>
        <taxon>Listeria</taxon>
    </lineage>
</organism>
<protein>
    <submittedName>
        <fullName evidence="4">HTH domain-containing protein</fullName>
    </submittedName>
</protein>
<dbReference type="InterPro" id="IPR036390">
    <property type="entry name" value="WH_DNA-bd_sf"/>
</dbReference>
<dbReference type="InterPro" id="IPR013196">
    <property type="entry name" value="HTH_11"/>
</dbReference>
<dbReference type="EMBL" id="QDAY01000002">
    <property type="protein sequence ID" value="KAA9450703.1"/>
    <property type="molecule type" value="Genomic_DNA"/>
</dbReference>
<name>A0A7U7ME67_LISMN</name>
<dbReference type="RefSeq" id="WP_003727721.1">
    <property type="nucleotide sequence ID" value="NZ_CP015593.1"/>
</dbReference>
<dbReference type="PANTHER" id="PTHR30185:SF12">
    <property type="entry name" value="TRANSCRIPTIONAL REGULATOR MANR"/>
    <property type="match status" value="1"/>
</dbReference>
<dbReference type="InterPro" id="IPR002178">
    <property type="entry name" value="PTS_EIIA_type-2_dom"/>
</dbReference>
<evidence type="ECO:0000259" key="3">
    <source>
        <dbReference type="PROSITE" id="PS51372"/>
    </source>
</evidence>
<dbReference type="SUPFAM" id="SSF46785">
    <property type="entry name" value="Winged helix' DNA-binding domain"/>
    <property type="match status" value="1"/>
</dbReference>
<gene>
    <name evidence="5" type="ORF">DCK61_08260</name>
    <name evidence="4" type="ORF">GYR60_08905</name>
</gene>
<evidence type="ECO:0000259" key="2">
    <source>
        <dbReference type="PROSITE" id="PS51094"/>
    </source>
</evidence>
<dbReference type="Pfam" id="PF08279">
    <property type="entry name" value="HTH_11"/>
    <property type="match status" value="1"/>
</dbReference>
<sequence>MLNQRQKNILSTLYNENNWLLGKKLADLFQISDRTIRNDIRVIKESIGDDFIFTSKKLGYAYNMEKPFPIDVEAETGFEQNRMAQLIQQLLVEEGVDIYEYGAETFTSESTIQRDIQWLRGYFEQLLGLDVVIHSSDGVYAISASPTTKMELLNRIATLDEGLKTNLLTNCFPEINHEKIRQILLEMIHQHKIVLKYFDETILLAQLIYGSAFFQKHAEQQTSTKIANPFLKQLFDTIQQEMGYQISAEMKQFIVSEYEKIVAMNHFENQVTTKMVLEGELYQEILLILEEIKHVYLIDFTADLDVTSDMTKHIFIALERAKRGIVIKNQVTHIITQQYSYLLDIAIFIGEKLLERLGVILNQEEIILLVMYLYQYYRKIEAKHQLNQVVRIALIVLEGKAAMYYLREQLAEVLRPVNAEVIEITDNSQCQLLLAENIDVDLCISTKKIDLPAEVPCIILANNIGLIEEVTIKKQLSATVEANKMKKFAYIKEKYLHEELFLTDYAYEQKYNAIEFLSQYCIDKEYVPERFTEKLYNREQLFSTAIPTGIALPHPIKNVARKSGIFICILKKPCAWDAHKVSLIMIPMIEELDGTEAPLINDFLSLIASNKSYVEQISACSTYRECVELLQTIYNNNE</sequence>
<dbReference type="InterPro" id="IPR036388">
    <property type="entry name" value="WH-like_DNA-bd_sf"/>
</dbReference>
<dbReference type="Gene3D" id="1.10.1790.10">
    <property type="entry name" value="PRD domain"/>
    <property type="match status" value="1"/>
</dbReference>
<accession>A0A7U7ME67</accession>
<dbReference type="Proteomes" id="UP000460224">
    <property type="component" value="Unassembled WGS sequence"/>
</dbReference>
<dbReference type="GO" id="GO:0006355">
    <property type="term" value="P:regulation of DNA-templated transcription"/>
    <property type="evidence" value="ECO:0007669"/>
    <property type="project" value="InterPro"/>
</dbReference>
<proteinExistence type="predicted"/>
<keyword evidence="1" id="KW-0677">Repeat</keyword>
<evidence type="ECO:0000256" key="1">
    <source>
        <dbReference type="ARBA" id="ARBA00022737"/>
    </source>
</evidence>
<dbReference type="SUPFAM" id="SSF55804">
    <property type="entry name" value="Phoshotransferase/anion transport protein"/>
    <property type="match status" value="1"/>
</dbReference>
<dbReference type="Gene3D" id="3.40.930.10">
    <property type="entry name" value="Mannitol-specific EII, Chain A"/>
    <property type="match status" value="1"/>
</dbReference>
<evidence type="ECO:0000313" key="7">
    <source>
        <dbReference type="Proteomes" id="UP000840197"/>
    </source>
</evidence>
<feature type="domain" description="PRD" evidence="3">
    <location>
        <begin position="276"/>
        <end position="383"/>
    </location>
</feature>